<dbReference type="Pfam" id="PF04471">
    <property type="entry name" value="Mrr_cat"/>
    <property type="match status" value="1"/>
</dbReference>
<dbReference type="Gene3D" id="3.40.1350.10">
    <property type="match status" value="1"/>
</dbReference>
<dbReference type="PANTHER" id="PTHR30015:SF6">
    <property type="entry name" value="SLL1429 PROTEIN"/>
    <property type="match status" value="1"/>
</dbReference>
<protein>
    <recommendedName>
        <fullName evidence="1">Restriction endonuclease type IV Mrr domain-containing protein</fullName>
    </recommendedName>
</protein>
<evidence type="ECO:0000313" key="2">
    <source>
        <dbReference type="EMBL" id="BBO85757.1"/>
    </source>
</evidence>
<dbReference type="InterPro" id="IPR011335">
    <property type="entry name" value="Restrct_endonuc-II-like"/>
</dbReference>
<dbReference type="KEGG" id="dov:DSCO28_63230"/>
<dbReference type="InterPro" id="IPR007560">
    <property type="entry name" value="Restrct_endonuc_IV_Mrr"/>
</dbReference>
<accession>A0A5K7ZZR4</accession>
<dbReference type="SUPFAM" id="SSF52980">
    <property type="entry name" value="Restriction endonuclease-like"/>
    <property type="match status" value="1"/>
</dbReference>
<evidence type="ECO:0000313" key="3">
    <source>
        <dbReference type="Proteomes" id="UP000425960"/>
    </source>
</evidence>
<gene>
    <name evidence="2" type="ORF">DSCO28_63230</name>
</gene>
<proteinExistence type="predicted"/>
<dbReference type="GO" id="GO:0009307">
    <property type="term" value="P:DNA restriction-modification system"/>
    <property type="evidence" value="ECO:0007669"/>
    <property type="project" value="InterPro"/>
</dbReference>
<reference evidence="2 3" key="1">
    <citation type="submission" date="2019-11" db="EMBL/GenBank/DDBJ databases">
        <title>Comparative genomics of hydrocarbon-degrading Desulfosarcina strains.</title>
        <authorList>
            <person name="Watanabe M."/>
            <person name="Kojima H."/>
            <person name="Fukui M."/>
        </authorList>
    </citation>
    <scope>NUCLEOTIDE SEQUENCE [LARGE SCALE GENOMIC DNA]</scope>
    <source>
        <strain evidence="2 3">28bB2T</strain>
    </source>
</reference>
<dbReference type="EMBL" id="AP021876">
    <property type="protein sequence ID" value="BBO85757.1"/>
    <property type="molecule type" value="Genomic_DNA"/>
</dbReference>
<feature type="domain" description="Restriction endonuclease type IV Mrr" evidence="1">
    <location>
        <begin position="60"/>
        <end position="175"/>
    </location>
</feature>
<organism evidence="2 3">
    <name type="scientific">Desulfosarcina ovata subsp. sediminis</name>
    <dbReference type="NCBI Taxonomy" id="885957"/>
    <lineage>
        <taxon>Bacteria</taxon>
        <taxon>Pseudomonadati</taxon>
        <taxon>Thermodesulfobacteriota</taxon>
        <taxon>Desulfobacteria</taxon>
        <taxon>Desulfobacterales</taxon>
        <taxon>Desulfosarcinaceae</taxon>
        <taxon>Desulfosarcina</taxon>
    </lineage>
</organism>
<dbReference type="AlphaFoldDB" id="A0A5K7ZZR4"/>
<dbReference type="InterPro" id="IPR011856">
    <property type="entry name" value="tRNA_endonuc-like_dom_sf"/>
</dbReference>
<evidence type="ECO:0000259" key="1">
    <source>
        <dbReference type="Pfam" id="PF04471"/>
    </source>
</evidence>
<sequence length="184" mass="20008">MGISANLKASITGIEKPSLLLQSVLILEEKVSEGTIISAVSLPWFDIIHCIEKDPGILFQLSPEKWEEMIAGAYAQAGFDKVILTPRSGDLGRDVIAIKKGLGEVRIIDQVKAYKPGHLVTANDVRALMGVLHNDGASKGFLTTTSDFAPKIAEDPLITPLISQRLELINGEKLILRLQELAKK</sequence>
<dbReference type="InterPro" id="IPR052906">
    <property type="entry name" value="Type_IV_Methyl-Rstrct_Enzyme"/>
</dbReference>
<dbReference type="PANTHER" id="PTHR30015">
    <property type="entry name" value="MRR RESTRICTION SYSTEM PROTEIN"/>
    <property type="match status" value="1"/>
</dbReference>
<dbReference type="GO" id="GO:0003677">
    <property type="term" value="F:DNA binding"/>
    <property type="evidence" value="ECO:0007669"/>
    <property type="project" value="InterPro"/>
</dbReference>
<dbReference type="Proteomes" id="UP000425960">
    <property type="component" value="Chromosome"/>
</dbReference>
<name>A0A5K7ZZR4_9BACT</name>
<dbReference type="GO" id="GO:0015666">
    <property type="term" value="F:restriction endodeoxyribonuclease activity"/>
    <property type="evidence" value="ECO:0007669"/>
    <property type="project" value="TreeGrafter"/>
</dbReference>